<dbReference type="InterPro" id="IPR027417">
    <property type="entry name" value="P-loop_NTPase"/>
</dbReference>
<dbReference type="HOGENOM" id="CLU_018003_0_0_1"/>
<protein>
    <recommendedName>
        <fullName evidence="2">G domain-containing protein</fullName>
    </recommendedName>
</protein>
<gene>
    <name evidence="3" type="ORF">PISMIDRAFT_576116</name>
</gene>
<keyword evidence="4" id="KW-1185">Reference proteome</keyword>
<organism evidence="3 4">
    <name type="scientific">Pisolithus microcarpus 441</name>
    <dbReference type="NCBI Taxonomy" id="765257"/>
    <lineage>
        <taxon>Eukaryota</taxon>
        <taxon>Fungi</taxon>
        <taxon>Dikarya</taxon>
        <taxon>Basidiomycota</taxon>
        <taxon>Agaricomycotina</taxon>
        <taxon>Agaricomycetes</taxon>
        <taxon>Agaricomycetidae</taxon>
        <taxon>Boletales</taxon>
        <taxon>Sclerodermatineae</taxon>
        <taxon>Pisolithaceae</taxon>
        <taxon>Pisolithus</taxon>
    </lineage>
</organism>
<evidence type="ECO:0000313" key="4">
    <source>
        <dbReference type="Proteomes" id="UP000054018"/>
    </source>
</evidence>
<proteinExistence type="predicted"/>
<reference evidence="4" key="2">
    <citation type="submission" date="2015-01" db="EMBL/GenBank/DDBJ databases">
        <title>Evolutionary Origins and Diversification of the Mycorrhizal Mutualists.</title>
        <authorList>
            <consortium name="DOE Joint Genome Institute"/>
            <consortium name="Mycorrhizal Genomics Consortium"/>
            <person name="Kohler A."/>
            <person name="Kuo A."/>
            <person name="Nagy L.G."/>
            <person name="Floudas D."/>
            <person name="Copeland A."/>
            <person name="Barry K.W."/>
            <person name="Cichocki N."/>
            <person name="Veneault-Fourrey C."/>
            <person name="LaButti K."/>
            <person name="Lindquist E.A."/>
            <person name="Lipzen A."/>
            <person name="Lundell T."/>
            <person name="Morin E."/>
            <person name="Murat C."/>
            <person name="Riley R."/>
            <person name="Ohm R."/>
            <person name="Sun H."/>
            <person name="Tunlid A."/>
            <person name="Henrissat B."/>
            <person name="Grigoriev I.V."/>
            <person name="Hibbett D.S."/>
            <person name="Martin F."/>
        </authorList>
    </citation>
    <scope>NUCLEOTIDE SEQUENCE [LARGE SCALE GENOMIC DNA]</scope>
    <source>
        <strain evidence="4">441</strain>
    </source>
</reference>
<feature type="region of interest" description="Disordered" evidence="1">
    <location>
        <begin position="199"/>
        <end position="218"/>
    </location>
</feature>
<sequence length="301" mass="33772">MSNSHPQTVRLKELNPGDIIILAVGPTGSGKSSFVSRASGIGDDIVGHELVSKTSEIMAVKYTDEESGQDIVLVDTPGLSNTSKDDSEVLNMFTEWSRKLKKRGLVIAGILYFHRISDNRIGTNPLRALCVFGEPCGGLNAAFSKTILTLTMWDEVDEAIGDKRLAELKSITYWRVVLKFMDDVETARELVREVIRNSGGQRQGPMSNQTMVPTDRESSRLELVKNLETLAERQLAILRKIGEESRNISDSNAPALRELEREYEQLRLQMDEAWELCIYGQSQKASPSVPYSRKLRRLFPR</sequence>
<dbReference type="Gene3D" id="3.40.50.300">
    <property type="entry name" value="P-loop containing nucleotide triphosphate hydrolases"/>
    <property type="match status" value="1"/>
</dbReference>
<dbReference type="EMBL" id="KN833760">
    <property type="protein sequence ID" value="KIK20724.1"/>
    <property type="molecule type" value="Genomic_DNA"/>
</dbReference>
<feature type="domain" description="G" evidence="2">
    <location>
        <begin position="21"/>
        <end position="92"/>
    </location>
</feature>
<feature type="compositionally biased region" description="Polar residues" evidence="1">
    <location>
        <begin position="199"/>
        <end position="212"/>
    </location>
</feature>
<dbReference type="AlphaFoldDB" id="A0A0C9Z3B3"/>
<accession>A0A0C9Z3B3</accession>
<dbReference type="InterPro" id="IPR006073">
    <property type="entry name" value="GTP-bd"/>
</dbReference>
<evidence type="ECO:0000259" key="2">
    <source>
        <dbReference type="Pfam" id="PF01926"/>
    </source>
</evidence>
<evidence type="ECO:0000256" key="1">
    <source>
        <dbReference type="SAM" id="MobiDB-lite"/>
    </source>
</evidence>
<dbReference type="GO" id="GO:0005525">
    <property type="term" value="F:GTP binding"/>
    <property type="evidence" value="ECO:0007669"/>
    <property type="project" value="InterPro"/>
</dbReference>
<evidence type="ECO:0000313" key="3">
    <source>
        <dbReference type="EMBL" id="KIK20724.1"/>
    </source>
</evidence>
<name>A0A0C9Z3B3_9AGAM</name>
<dbReference type="CDD" id="cd00882">
    <property type="entry name" value="Ras_like_GTPase"/>
    <property type="match status" value="1"/>
</dbReference>
<dbReference type="Pfam" id="PF01926">
    <property type="entry name" value="MMR_HSR1"/>
    <property type="match status" value="1"/>
</dbReference>
<dbReference type="Proteomes" id="UP000054018">
    <property type="component" value="Unassembled WGS sequence"/>
</dbReference>
<dbReference type="STRING" id="765257.A0A0C9Z3B3"/>
<dbReference type="SUPFAM" id="SSF52540">
    <property type="entry name" value="P-loop containing nucleoside triphosphate hydrolases"/>
    <property type="match status" value="1"/>
</dbReference>
<dbReference type="OrthoDB" id="8954335at2759"/>
<reference evidence="3 4" key="1">
    <citation type="submission" date="2014-04" db="EMBL/GenBank/DDBJ databases">
        <authorList>
            <consortium name="DOE Joint Genome Institute"/>
            <person name="Kuo A."/>
            <person name="Kohler A."/>
            <person name="Costa M.D."/>
            <person name="Nagy L.G."/>
            <person name="Floudas D."/>
            <person name="Copeland A."/>
            <person name="Barry K.W."/>
            <person name="Cichocki N."/>
            <person name="Veneault-Fourrey C."/>
            <person name="LaButti K."/>
            <person name="Lindquist E.A."/>
            <person name="Lipzen A."/>
            <person name="Lundell T."/>
            <person name="Morin E."/>
            <person name="Murat C."/>
            <person name="Sun H."/>
            <person name="Tunlid A."/>
            <person name="Henrissat B."/>
            <person name="Grigoriev I.V."/>
            <person name="Hibbett D.S."/>
            <person name="Martin F."/>
            <person name="Nordberg H.P."/>
            <person name="Cantor M.N."/>
            <person name="Hua S.X."/>
        </authorList>
    </citation>
    <scope>NUCLEOTIDE SEQUENCE [LARGE SCALE GENOMIC DNA]</scope>
    <source>
        <strain evidence="3 4">441</strain>
    </source>
</reference>